<accession>A0ABS5S362</accession>
<evidence type="ECO:0000313" key="2">
    <source>
        <dbReference type="Proteomes" id="UP001297092"/>
    </source>
</evidence>
<dbReference type="Proteomes" id="UP001297092">
    <property type="component" value="Unassembled WGS sequence"/>
</dbReference>
<dbReference type="EMBL" id="JAHCTB010000002">
    <property type="protein sequence ID" value="MBT0607651.1"/>
    <property type="molecule type" value="Genomic_DNA"/>
</dbReference>
<proteinExistence type="predicted"/>
<comment type="caution">
    <text evidence="1">The sequence shown here is derived from an EMBL/GenBank/DDBJ whole genome shotgun (WGS) entry which is preliminary data.</text>
</comment>
<gene>
    <name evidence="1" type="ORF">KIV10_05600</name>
</gene>
<evidence type="ECO:0000313" key="1">
    <source>
        <dbReference type="EMBL" id="MBT0607651.1"/>
    </source>
</evidence>
<name>A0ABS5S362_9FLAO</name>
<reference evidence="1 2" key="1">
    <citation type="submission" date="2021-05" db="EMBL/GenBank/DDBJ databases">
        <title>Aequorivita echinoideorum JCM 30378 genome.</title>
        <authorList>
            <person name="Zhang H."/>
            <person name="Li C."/>
        </authorList>
    </citation>
    <scope>NUCLEOTIDE SEQUENCE [LARGE SCALE GENOMIC DNA]</scope>
    <source>
        <strain evidence="1 2">JCM30378</strain>
    </source>
</reference>
<protein>
    <submittedName>
        <fullName evidence="1">Uncharacterized protein</fullName>
    </submittedName>
</protein>
<sequence length="269" mass="31408">MRVNIKIPTSWNQLSPRQLMESAHNLEYFHNKPEIVKELPGFRQKLYFQLVKVLLKSNNFIKTWIAIKQIPPQAYQAHAKFLFSDVTRTLFLPPIKRNRITFYPPADRLKNISIEEFSLADSLYVNYRKTTDVRYLDNLCATLYRRKSKSDNDTTDTRQPFSKILIERDVKFFQKLNHKKKLAILYAYAGCRNAIAAAHPHVFPAPQTLVDPDGNPIKQQSGEYVPFGKLIQHKINYDPSKLEPTLKLNAWAFLGNYENELVEIKNLKK</sequence>
<organism evidence="1 2">
    <name type="scientific">Aequorivita echinoideorum</name>
    <dbReference type="NCBI Taxonomy" id="1549647"/>
    <lineage>
        <taxon>Bacteria</taxon>
        <taxon>Pseudomonadati</taxon>
        <taxon>Bacteroidota</taxon>
        <taxon>Flavobacteriia</taxon>
        <taxon>Flavobacteriales</taxon>
        <taxon>Flavobacteriaceae</taxon>
        <taxon>Aequorivita</taxon>
    </lineage>
</organism>
<keyword evidence="2" id="KW-1185">Reference proteome</keyword>